<dbReference type="RefSeq" id="XP_070917280.1">
    <property type="nucleotide sequence ID" value="XM_071061179.1"/>
</dbReference>
<sequence>MIRGDQNQDLCELKLHNLNSLLCFLDSNDKTSKFTLITNPSTALFKLPSDEIEVATRNHLKRWKEISEQLSADLDFPRNVPQQPQQPIGLAPEGKKLDEIDKRASLVVSKMFDQFRQLDCARQRKSTHELRLRVSEELYTGPPKSSLDIFVSCCPNSALFWHEAQYESLNCKVETSTTKKTLCEAIRGAIQKRQRLHLQVGPKGLFEVTEEVRAEQLESDNFNREPLSELLKRQAFTPIRPRDVFDNLKTAEGKVRYHKKVEMALMLSKCLVDFFNEDFELPWTPSHIHLRRASSNRTSCKNRYNLYVSFRSETSEVKTLDLSTGLTTRNPILLSFAKLLLEIDSGNEISLNINPDPELNIPAFRKLIEYLDLRESETENPSYLRAVRGYLFASRALQISRDDTDQDSATRRLIRKELNEKIVIELERIYKPQSRLLQHQPPGDIKSKDLGTQGALQLTDISNTTVSLYNDQEEESKENRRRAKDYLDSFSRTFKSLRNCHPAMAPSSARPIRVAIIDSGLDMTDPVIRARAK</sequence>
<evidence type="ECO:0000313" key="3">
    <source>
        <dbReference type="Proteomes" id="UP001628179"/>
    </source>
</evidence>
<proteinExistence type="predicted"/>
<dbReference type="InterPro" id="IPR056002">
    <property type="entry name" value="DUF7580"/>
</dbReference>
<protein>
    <recommendedName>
        <fullName evidence="1">DUF7580 domain-containing protein</fullName>
    </recommendedName>
</protein>
<dbReference type="Proteomes" id="UP001628179">
    <property type="component" value="Unassembled WGS sequence"/>
</dbReference>
<dbReference type="Pfam" id="PF24476">
    <property type="entry name" value="DUF7580"/>
    <property type="match status" value="1"/>
</dbReference>
<comment type="caution">
    <text evidence="2">The sequence shown here is derived from an EMBL/GenBank/DDBJ whole genome shotgun (WGS) entry which is preliminary data.</text>
</comment>
<evidence type="ECO:0000313" key="2">
    <source>
        <dbReference type="EMBL" id="GAB1315549.1"/>
    </source>
</evidence>
<name>A0ABQ0GCQ5_9PEZI</name>
<gene>
    <name evidence="2" type="ORF">MFIFM68171_05759</name>
</gene>
<dbReference type="GeneID" id="98176502"/>
<feature type="domain" description="DUF7580" evidence="1">
    <location>
        <begin position="96"/>
        <end position="430"/>
    </location>
</feature>
<keyword evidence="3" id="KW-1185">Reference proteome</keyword>
<dbReference type="EMBL" id="BAAFSV010000003">
    <property type="protein sequence ID" value="GAB1315549.1"/>
    <property type="molecule type" value="Genomic_DNA"/>
</dbReference>
<evidence type="ECO:0000259" key="1">
    <source>
        <dbReference type="Pfam" id="PF24476"/>
    </source>
</evidence>
<accession>A0ABQ0GCQ5</accession>
<reference evidence="2 3" key="1">
    <citation type="submission" date="2024-09" db="EMBL/GenBank/DDBJ databases">
        <title>Itraconazole resistance in Madurella fahalii resulting from another homologue of gene encoding cytochrome P450 14-alpha sterol demethylase (CYP51).</title>
        <authorList>
            <person name="Yoshioka I."/>
            <person name="Fahal A.H."/>
            <person name="Kaneko S."/>
            <person name="Yaguchi T."/>
        </authorList>
    </citation>
    <scope>NUCLEOTIDE SEQUENCE [LARGE SCALE GENOMIC DNA]</scope>
    <source>
        <strain evidence="2 3">IFM 68171</strain>
    </source>
</reference>
<organism evidence="2 3">
    <name type="scientific">Madurella fahalii</name>
    <dbReference type="NCBI Taxonomy" id="1157608"/>
    <lineage>
        <taxon>Eukaryota</taxon>
        <taxon>Fungi</taxon>
        <taxon>Dikarya</taxon>
        <taxon>Ascomycota</taxon>
        <taxon>Pezizomycotina</taxon>
        <taxon>Sordariomycetes</taxon>
        <taxon>Sordariomycetidae</taxon>
        <taxon>Sordariales</taxon>
        <taxon>Sordariales incertae sedis</taxon>
        <taxon>Madurella</taxon>
    </lineage>
</organism>